<evidence type="ECO:0000256" key="1">
    <source>
        <dbReference type="ARBA" id="ARBA00022801"/>
    </source>
</evidence>
<dbReference type="SUPFAM" id="SSF55545">
    <property type="entry name" value="beta-N-acetylhexosaminidase-like domain"/>
    <property type="match status" value="1"/>
</dbReference>
<dbReference type="AlphaFoldDB" id="X0XC12"/>
<keyword evidence="1" id="KW-0378">Hydrolase</keyword>
<dbReference type="EMBL" id="BARS01042936">
    <property type="protein sequence ID" value="GAG34213.1"/>
    <property type="molecule type" value="Genomic_DNA"/>
</dbReference>
<feature type="non-terminal residue" evidence="2">
    <location>
        <position position="207"/>
    </location>
</feature>
<dbReference type="Gene3D" id="3.30.379.10">
    <property type="entry name" value="Chitobiase/beta-hexosaminidase domain 2-like"/>
    <property type="match status" value="1"/>
</dbReference>
<protein>
    <recommendedName>
        <fullName evidence="3">Alpha glucuronidase N-terminal domain-containing protein</fullName>
    </recommendedName>
</protein>
<name>X0XC12_9ZZZZ</name>
<accession>X0XC12</accession>
<evidence type="ECO:0000313" key="2">
    <source>
        <dbReference type="EMBL" id="GAG34213.1"/>
    </source>
</evidence>
<reference evidence="2" key="1">
    <citation type="journal article" date="2014" name="Front. Microbiol.">
        <title>High frequency of phylogenetically diverse reductive dehalogenase-homologous genes in deep subseafloor sedimentary metagenomes.</title>
        <authorList>
            <person name="Kawai M."/>
            <person name="Futagami T."/>
            <person name="Toyoda A."/>
            <person name="Takaki Y."/>
            <person name="Nishi S."/>
            <person name="Hori S."/>
            <person name="Arai W."/>
            <person name="Tsubouchi T."/>
            <person name="Morono Y."/>
            <person name="Uchiyama I."/>
            <person name="Ito T."/>
            <person name="Fujiyama A."/>
            <person name="Inagaki F."/>
            <person name="Takami H."/>
        </authorList>
    </citation>
    <scope>NUCLEOTIDE SEQUENCE</scope>
    <source>
        <strain evidence="2">Expedition CK06-06</strain>
    </source>
</reference>
<dbReference type="GO" id="GO:0016787">
    <property type="term" value="F:hydrolase activity"/>
    <property type="evidence" value="ECO:0007669"/>
    <property type="project" value="UniProtKB-KW"/>
</dbReference>
<sequence>MWKGPYAKLPAVLIGFAIGLFVTKAGAMEPLRLTPQTAVVVPDGKLDRHTQSAAATLRDWLRKATASEGGFNIISQGDIGDAPAGPVLAVGSTRWTDPHELAGLWRDGYVLRRKGNVIVIAGGRPSGTFHGACGFLDRFCGVRFYMPTELFTSLPGERQVAVREVDLVMDPFVKSCYMSGINYDDPRDSPWVRRVGGWRRLGGTHQH</sequence>
<comment type="caution">
    <text evidence="2">The sequence shown here is derived from an EMBL/GenBank/DDBJ whole genome shotgun (WGS) entry which is preliminary data.</text>
</comment>
<gene>
    <name evidence="2" type="ORF">S01H1_65071</name>
</gene>
<organism evidence="2">
    <name type="scientific">marine sediment metagenome</name>
    <dbReference type="NCBI Taxonomy" id="412755"/>
    <lineage>
        <taxon>unclassified sequences</taxon>
        <taxon>metagenomes</taxon>
        <taxon>ecological metagenomes</taxon>
    </lineage>
</organism>
<dbReference type="InterPro" id="IPR029018">
    <property type="entry name" value="Hex-like_dom2"/>
</dbReference>
<proteinExistence type="predicted"/>
<evidence type="ECO:0008006" key="3">
    <source>
        <dbReference type="Google" id="ProtNLM"/>
    </source>
</evidence>